<dbReference type="InterPro" id="IPR027005">
    <property type="entry name" value="PMT-like"/>
</dbReference>
<reference evidence="13 14" key="1">
    <citation type="submission" date="2018-12" db="EMBL/GenBank/DDBJ databases">
        <title>Croceicoccus ponticola sp. nov., a lipolytic bacterium isolated from seawater.</title>
        <authorList>
            <person name="Yoon J.-H."/>
        </authorList>
    </citation>
    <scope>NUCLEOTIDE SEQUENCE [LARGE SCALE GENOMIC DNA]</scope>
    <source>
        <strain evidence="13 14">GM-16</strain>
    </source>
</reference>
<comment type="similarity">
    <text evidence="3 10">Belongs to the glycosyltransferase 39 family.</text>
</comment>
<comment type="pathway">
    <text evidence="2 10">Protein modification; protein glycosylation.</text>
</comment>
<evidence type="ECO:0000259" key="11">
    <source>
        <dbReference type="Pfam" id="PF02366"/>
    </source>
</evidence>
<feature type="domain" description="Protein O-mannosyl-transferase C-terminal four TM" evidence="12">
    <location>
        <begin position="269"/>
        <end position="444"/>
    </location>
</feature>
<dbReference type="GO" id="GO:0004169">
    <property type="term" value="F:dolichyl-phosphate-mannose-protein mannosyltransferase activity"/>
    <property type="evidence" value="ECO:0007669"/>
    <property type="project" value="UniProtKB-UniRule"/>
</dbReference>
<feature type="transmembrane region" description="Helical" evidence="10">
    <location>
        <begin position="102"/>
        <end position="119"/>
    </location>
</feature>
<feature type="transmembrane region" description="Helical" evidence="10">
    <location>
        <begin position="405"/>
        <end position="424"/>
    </location>
</feature>
<keyword evidence="10" id="KW-1003">Cell membrane</keyword>
<accession>A0A437GZS8</accession>
<feature type="transmembrane region" description="Helical" evidence="10">
    <location>
        <begin position="323"/>
        <end position="340"/>
    </location>
</feature>
<evidence type="ECO:0000313" key="13">
    <source>
        <dbReference type="EMBL" id="RVQ68844.1"/>
    </source>
</evidence>
<feature type="transmembrane region" description="Helical" evidence="10">
    <location>
        <begin position="131"/>
        <end position="152"/>
    </location>
</feature>
<evidence type="ECO:0000256" key="1">
    <source>
        <dbReference type="ARBA" id="ARBA00004127"/>
    </source>
</evidence>
<feature type="domain" description="ArnT-like N-terminal" evidence="11">
    <location>
        <begin position="72"/>
        <end position="252"/>
    </location>
</feature>
<keyword evidence="14" id="KW-1185">Reference proteome</keyword>
<evidence type="ECO:0000256" key="4">
    <source>
        <dbReference type="ARBA" id="ARBA00022676"/>
    </source>
</evidence>
<dbReference type="Pfam" id="PF02366">
    <property type="entry name" value="PMT"/>
    <property type="match status" value="1"/>
</dbReference>
<feature type="transmembrane region" description="Helical" evidence="10">
    <location>
        <begin position="370"/>
        <end position="393"/>
    </location>
</feature>
<dbReference type="PANTHER" id="PTHR10050:SF46">
    <property type="entry name" value="PROTEIN O-MANNOSYL-TRANSFERASE 2"/>
    <property type="match status" value="1"/>
</dbReference>
<dbReference type="EMBL" id="RXOL01000001">
    <property type="protein sequence ID" value="RVQ68844.1"/>
    <property type="molecule type" value="Genomic_DNA"/>
</dbReference>
<dbReference type="GO" id="GO:0012505">
    <property type="term" value="C:endomembrane system"/>
    <property type="evidence" value="ECO:0007669"/>
    <property type="project" value="UniProtKB-SubCell"/>
</dbReference>
<dbReference type="GO" id="GO:0005886">
    <property type="term" value="C:plasma membrane"/>
    <property type="evidence" value="ECO:0007669"/>
    <property type="project" value="UniProtKB-SubCell"/>
</dbReference>
<dbReference type="PANTHER" id="PTHR10050">
    <property type="entry name" value="DOLICHYL-PHOSPHATE-MANNOSE--PROTEIN MANNOSYLTRANSFERASE"/>
    <property type="match status" value="1"/>
</dbReference>
<dbReference type="InterPro" id="IPR003342">
    <property type="entry name" value="ArnT-like_N"/>
</dbReference>
<feature type="transmembrane region" description="Helical" evidence="10">
    <location>
        <begin position="33"/>
        <end position="59"/>
    </location>
</feature>
<evidence type="ECO:0000313" key="14">
    <source>
        <dbReference type="Proteomes" id="UP000283003"/>
    </source>
</evidence>
<dbReference type="Proteomes" id="UP000283003">
    <property type="component" value="Unassembled WGS sequence"/>
</dbReference>
<comment type="function">
    <text evidence="10">Protein O-mannosyltransferase that catalyzes the transfer of a single mannose residue from a polyprenol phospho-mannosyl lipidic donor to the hydroxyl group of selected serine and threonine residues in acceptor proteins.</text>
</comment>
<dbReference type="RefSeq" id="WP_127611030.1">
    <property type="nucleotide sequence ID" value="NZ_RXOL01000001.1"/>
</dbReference>
<evidence type="ECO:0000256" key="9">
    <source>
        <dbReference type="ARBA" id="ARBA00093617"/>
    </source>
</evidence>
<feature type="transmembrane region" description="Helical" evidence="10">
    <location>
        <begin position="205"/>
        <end position="221"/>
    </location>
</feature>
<dbReference type="EC" id="2.4.1.-" evidence="10"/>
<dbReference type="AlphaFoldDB" id="A0A437GZS8"/>
<name>A0A437GZS8_9SPHN</name>
<evidence type="ECO:0000256" key="10">
    <source>
        <dbReference type="RuleBase" id="RU367007"/>
    </source>
</evidence>
<dbReference type="Pfam" id="PF16192">
    <property type="entry name" value="PMT_4TMC"/>
    <property type="match status" value="1"/>
</dbReference>
<organism evidence="13 14">
    <name type="scientific">Croceicoccus ponticola</name>
    <dbReference type="NCBI Taxonomy" id="2217664"/>
    <lineage>
        <taxon>Bacteria</taxon>
        <taxon>Pseudomonadati</taxon>
        <taxon>Pseudomonadota</taxon>
        <taxon>Alphaproteobacteria</taxon>
        <taxon>Sphingomonadales</taxon>
        <taxon>Erythrobacteraceae</taxon>
        <taxon>Croceicoccus</taxon>
    </lineage>
</organism>
<comment type="subcellular location">
    <subcellularLocation>
        <location evidence="10">Cell membrane</location>
    </subcellularLocation>
    <subcellularLocation>
        <location evidence="1">Endomembrane system</location>
        <topology evidence="1">Multi-pass membrane protein</topology>
    </subcellularLocation>
</comment>
<gene>
    <name evidence="13" type="ORF">EKN06_01030</name>
</gene>
<dbReference type="InterPro" id="IPR032421">
    <property type="entry name" value="PMT_4TMC"/>
</dbReference>
<evidence type="ECO:0000256" key="8">
    <source>
        <dbReference type="ARBA" id="ARBA00023136"/>
    </source>
</evidence>
<dbReference type="OrthoDB" id="9776737at2"/>
<comment type="caution">
    <text evidence="13">The sequence shown here is derived from an EMBL/GenBank/DDBJ whole genome shotgun (WGS) entry which is preliminary data.</text>
</comment>
<protein>
    <recommendedName>
        <fullName evidence="9 10">Polyprenol-phosphate-mannose--protein mannosyltransferase</fullName>
        <ecNumber evidence="10">2.4.1.-</ecNumber>
    </recommendedName>
</protein>
<keyword evidence="7 10" id="KW-1133">Transmembrane helix</keyword>
<evidence type="ECO:0000259" key="12">
    <source>
        <dbReference type="Pfam" id="PF16192"/>
    </source>
</evidence>
<proteinExistence type="inferred from homology"/>
<feature type="transmembrane region" description="Helical" evidence="10">
    <location>
        <begin position="347"/>
        <end position="364"/>
    </location>
</feature>
<evidence type="ECO:0000256" key="2">
    <source>
        <dbReference type="ARBA" id="ARBA00004922"/>
    </source>
</evidence>
<feature type="transmembrane region" description="Helical" evidence="10">
    <location>
        <begin position="233"/>
        <end position="259"/>
    </location>
</feature>
<evidence type="ECO:0000256" key="3">
    <source>
        <dbReference type="ARBA" id="ARBA00007222"/>
    </source>
</evidence>
<dbReference type="UniPathway" id="UPA00378"/>
<sequence>MPMRSAKSDLGALPEKASRPVTVARDSGQSDPLAWMALIVLAFAALALFGIDAVAIPIFDEVHYLPAARLWIDGTGLLNPEHPVLGKQLIAVSMIVFGDNPFGWRAGSALFACLTLLAMMRMTWLATRSRFAALTAGVLAATNFLLLVQARIAMLDTAMLALLMLGCWSLVAAVATRRHVRLRTMLAGVLFGMSFAVKWNAAPVIAFAGLCIFAGNLRARYGNGRRPLGSMSIFETFGWLALLPLAVYFASFQTIALLADPPARFTGPIEWQRYMLELQESVIKTHGYMSNWWDWVIDRRPIWYFYEEYEGVWRGMLFLGNPLQMWSGLAALIACGWLGLAKGRMDCLAVTGAWIASLAMWIVAPKPVQFYYHYLICAQFIAIALALALDAAVWRRPFRRIGRGWAIAFLIANGLLFAYFYPILTTMPLPSKISFADYAWLESWR</sequence>
<evidence type="ECO:0000256" key="5">
    <source>
        <dbReference type="ARBA" id="ARBA00022679"/>
    </source>
</evidence>
<keyword evidence="5 10" id="KW-0808">Transferase</keyword>
<evidence type="ECO:0000256" key="6">
    <source>
        <dbReference type="ARBA" id="ARBA00022692"/>
    </source>
</evidence>
<evidence type="ECO:0000256" key="7">
    <source>
        <dbReference type="ARBA" id="ARBA00022989"/>
    </source>
</evidence>
<keyword evidence="4 10" id="KW-0328">Glycosyltransferase</keyword>
<keyword evidence="8 10" id="KW-0472">Membrane</keyword>
<keyword evidence="6 10" id="KW-0812">Transmembrane</keyword>